<protein>
    <submittedName>
        <fullName evidence="1">Uncharacterized protein</fullName>
    </submittedName>
</protein>
<keyword evidence="2" id="KW-1185">Reference proteome</keyword>
<dbReference type="AlphaFoldDB" id="A0A5J4NI26"/>
<proteinExistence type="predicted"/>
<dbReference type="EMBL" id="QNGE01002721">
    <property type="protein sequence ID" value="KAA3675104.1"/>
    <property type="molecule type" value="Genomic_DNA"/>
</dbReference>
<dbReference type="Proteomes" id="UP000324629">
    <property type="component" value="Unassembled WGS sequence"/>
</dbReference>
<name>A0A5J4NI26_9TREM</name>
<feature type="non-terminal residue" evidence="1">
    <location>
        <position position="1"/>
    </location>
</feature>
<accession>A0A5J4NI26</accession>
<organism evidence="1 2">
    <name type="scientific">Paragonimus westermani</name>
    <dbReference type="NCBI Taxonomy" id="34504"/>
    <lineage>
        <taxon>Eukaryota</taxon>
        <taxon>Metazoa</taxon>
        <taxon>Spiralia</taxon>
        <taxon>Lophotrochozoa</taxon>
        <taxon>Platyhelminthes</taxon>
        <taxon>Trematoda</taxon>
        <taxon>Digenea</taxon>
        <taxon>Plagiorchiida</taxon>
        <taxon>Troglotremata</taxon>
        <taxon>Troglotrematidae</taxon>
        <taxon>Paragonimus</taxon>
    </lineage>
</organism>
<sequence length="577" mass="65378">KSYDALQIFLDFVREDYEVLSRQCEVKNNTESTCSTLALPSNCVAVLLETLEECLRNRLEFGRWDRITDLVELVGLVCRIESKQLEVMHTEPFIEFLELIFEKVVESVWEDQKLSDLLEKLVFLLKRVYDPPESWNRWKNAHLDLSNPIGPTFPRPVTSGSSAVVGRLKVNLTECVQRSATGEKTWNLLTETYCLLAVGCKGFLSSDDVHIFLMTAFKNQRTNPMFLILATFIVYVLNNQETEDNKIEPIVERICLALESRDFLTHVEFFYLVCLVQTAERVRNLFRSHTNSLTTVVGSSILHTQHNELRMRYAISLLASLTIEDHSSHSHSHIRLFTSHEDISYHTARYLSELFYASLEQRLIGAIPLFPVYRGCGAARSLSKSEPSGNPTSLDAIAKALLSWAFGRLPVSDCFSFEHVAALRRSSRTCTSCKQPIVHQPVIVEAQVTSLLIRWITELTVTEQTKALVPYTSSGASLIDRVLKSLLVSLTTHGTIGRLSRSHCCEAGVIRKAIVPSFLRLCTFLANHVTGQNISVEHYTTPRSPLGPKDFSKQSTYIVIKFHSSEEPFRFRQIAVV</sequence>
<evidence type="ECO:0000313" key="2">
    <source>
        <dbReference type="Proteomes" id="UP000324629"/>
    </source>
</evidence>
<comment type="caution">
    <text evidence="1">The sequence shown here is derived from an EMBL/GenBank/DDBJ whole genome shotgun (WGS) entry which is preliminary data.</text>
</comment>
<evidence type="ECO:0000313" key="1">
    <source>
        <dbReference type="EMBL" id="KAA3675104.1"/>
    </source>
</evidence>
<gene>
    <name evidence="1" type="ORF">DEA37_0005002</name>
</gene>
<reference evidence="1 2" key="1">
    <citation type="journal article" date="2019" name="Gigascience">
        <title>Whole-genome sequence of the oriental lung fluke Paragonimus westermani.</title>
        <authorList>
            <person name="Oey H."/>
            <person name="Zakrzewski M."/>
            <person name="Narain K."/>
            <person name="Devi K.R."/>
            <person name="Agatsuma T."/>
            <person name="Nawaratna S."/>
            <person name="Gobert G.N."/>
            <person name="Jones M.K."/>
            <person name="Ragan M.A."/>
            <person name="McManus D.P."/>
            <person name="Krause L."/>
        </authorList>
    </citation>
    <scope>NUCLEOTIDE SEQUENCE [LARGE SCALE GENOMIC DNA]</scope>
    <source>
        <strain evidence="1 2">IND2009</strain>
    </source>
</reference>